<gene>
    <name evidence="7" type="ORF">LYNGBM3L_63020</name>
</gene>
<protein>
    <submittedName>
        <fullName evidence="7">Two-component response regulator, CheY subfamily</fullName>
    </submittedName>
</protein>
<evidence type="ECO:0000256" key="2">
    <source>
        <dbReference type="ARBA" id="ARBA00023015"/>
    </source>
</evidence>
<dbReference type="SUPFAM" id="SSF52172">
    <property type="entry name" value="CheY-like"/>
    <property type="match status" value="1"/>
</dbReference>
<evidence type="ECO:0000256" key="4">
    <source>
        <dbReference type="ARBA" id="ARBA00023163"/>
    </source>
</evidence>
<dbReference type="GO" id="GO:0005829">
    <property type="term" value="C:cytosol"/>
    <property type="evidence" value="ECO:0007669"/>
    <property type="project" value="TreeGrafter"/>
</dbReference>
<feature type="domain" description="Response regulatory" evidence="6">
    <location>
        <begin position="1"/>
        <end position="65"/>
    </location>
</feature>
<dbReference type="PROSITE" id="PS50110">
    <property type="entry name" value="RESPONSE_REGULATORY"/>
    <property type="match status" value="1"/>
</dbReference>
<dbReference type="RefSeq" id="WP_008189532.1">
    <property type="nucleotide sequence ID" value="NZ_GL890969.1"/>
</dbReference>
<organism evidence="7 8">
    <name type="scientific">Moorena producens 3L</name>
    <dbReference type="NCBI Taxonomy" id="489825"/>
    <lineage>
        <taxon>Bacteria</taxon>
        <taxon>Bacillati</taxon>
        <taxon>Cyanobacteriota</taxon>
        <taxon>Cyanophyceae</taxon>
        <taxon>Coleofasciculales</taxon>
        <taxon>Coleofasciculaceae</taxon>
        <taxon>Moorena</taxon>
    </lineage>
</organism>
<evidence type="ECO:0000313" key="7">
    <source>
        <dbReference type="EMBL" id="EGJ29507.1"/>
    </source>
</evidence>
<dbReference type="InterPro" id="IPR011006">
    <property type="entry name" value="CheY-like_superfamily"/>
</dbReference>
<dbReference type="eggNOG" id="COG0745">
    <property type="taxonomic scope" value="Bacteria"/>
</dbReference>
<keyword evidence="1" id="KW-0597">Phosphoprotein</keyword>
<proteinExistence type="predicted"/>
<dbReference type="AlphaFoldDB" id="F4Y0Z6"/>
<dbReference type="PANTHER" id="PTHR48111">
    <property type="entry name" value="REGULATOR OF RPOS"/>
    <property type="match status" value="1"/>
</dbReference>
<dbReference type="GO" id="GO:0000156">
    <property type="term" value="F:phosphorelay response regulator activity"/>
    <property type="evidence" value="ECO:0007669"/>
    <property type="project" value="TreeGrafter"/>
</dbReference>
<dbReference type="Gene3D" id="3.40.50.2300">
    <property type="match status" value="1"/>
</dbReference>
<keyword evidence="3" id="KW-0238">DNA-binding</keyword>
<sequence length="65" mass="7346">MPKIDGYKVLHALRKHPATATIPFMFLTARAEKTDQRQGMELGADDYLTKPFTRVELLGAITTRL</sequence>
<evidence type="ECO:0000256" key="5">
    <source>
        <dbReference type="PROSITE-ProRule" id="PRU00169"/>
    </source>
</evidence>
<keyword evidence="4" id="KW-0804">Transcription</keyword>
<dbReference type="GO" id="GO:0000976">
    <property type="term" value="F:transcription cis-regulatory region binding"/>
    <property type="evidence" value="ECO:0007669"/>
    <property type="project" value="TreeGrafter"/>
</dbReference>
<evidence type="ECO:0000259" key="6">
    <source>
        <dbReference type="PROSITE" id="PS50110"/>
    </source>
</evidence>
<keyword evidence="8" id="KW-1185">Reference proteome</keyword>
<comment type="caution">
    <text evidence="5">Lacks conserved residue(s) required for the propagation of feature annotation.</text>
</comment>
<accession>F4Y0Z6</accession>
<keyword evidence="2" id="KW-0805">Transcription regulation</keyword>
<dbReference type="InterPro" id="IPR039420">
    <property type="entry name" value="WalR-like"/>
</dbReference>
<dbReference type="Pfam" id="PF00072">
    <property type="entry name" value="Response_reg"/>
    <property type="match status" value="1"/>
</dbReference>
<dbReference type="InterPro" id="IPR001789">
    <property type="entry name" value="Sig_transdc_resp-reg_receiver"/>
</dbReference>
<dbReference type="HOGENOM" id="CLU_204993_0_0_3"/>
<dbReference type="Proteomes" id="UP000003959">
    <property type="component" value="Unassembled WGS sequence"/>
</dbReference>
<reference evidence="8" key="1">
    <citation type="journal article" date="2011" name="Proc. Natl. Acad. Sci. U.S.A.">
        <title>Genomic insights into the physiology and ecology of the marine filamentous cyanobacterium Lyngbya majuscula.</title>
        <authorList>
            <person name="Jones A.C."/>
            <person name="Monroe E.A."/>
            <person name="Podell S."/>
            <person name="Hess W.R."/>
            <person name="Klages S."/>
            <person name="Esquenazi E."/>
            <person name="Niessen S."/>
            <person name="Hoover H."/>
            <person name="Rothmann M."/>
            <person name="Lasken R.S."/>
            <person name="Yates J.R.III."/>
            <person name="Reinhardt R."/>
            <person name="Kube M."/>
            <person name="Burkart M.D."/>
            <person name="Allen E.E."/>
            <person name="Dorrestein P.C."/>
            <person name="Gerwick W.H."/>
            <person name="Gerwick L."/>
        </authorList>
    </citation>
    <scope>NUCLEOTIDE SEQUENCE [LARGE SCALE GENOMIC DNA]</scope>
    <source>
        <strain evidence="8">3L</strain>
    </source>
</reference>
<dbReference type="GO" id="GO:0006355">
    <property type="term" value="P:regulation of DNA-templated transcription"/>
    <property type="evidence" value="ECO:0007669"/>
    <property type="project" value="TreeGrafter"/>
</dbReference>
<evidence type="ECO:0000256" key="1">
    <source>
        <dbReference type="ARBA" id="ARBA00022553"/>
    </source>
</evidence>
<evidence type="ECO:0000256" key="3">
    <source>
        <dbReference type="ARBA" id="ARBA00023125"/>
    </source>
</evidence>
<dbReference type="EMBL" id="GL890969">
    <property type="protein sequence ID" value="EGJ29507.1"/>
    <property type="molecule type" value="Genomic_DNA"/>
</dbReference>
<dbReference type="GO" id="GO:0032993">
    <property type="term" value="C:protein-DNA complex"/>
    <property type="evidence" value="ECO:0007669"/>
    <property type="project" value="TreeGrafter"/>
</dbReference>
<dbReference type="PANTHER" id="PTHR48111:SF4">
    <property type="entry name" value="DNA-BINDING DUAL TRANSCRIPTIONAL REGULATOR OMPR"/>
    <property type="match status" value="1"/>
</dbReference>
<evidence type="ECO:0000313" key="8">
    <source>
        <dbReference type="Proteomes" id="UP000003959"/>
    </source>
</evidence>
<name>F4Y0Z6_9CYAN</name>